<keyword evidence="1" id="KW-0472">Membrane</keyword>
<dbReference type="EMBL" id="FLUP01000001">
    <property type="protein sequence ID" value="SBV98385.1"/>
    <property type="molecule type" value="Genomic_DNA"/>
</dbReference>
<name>A0A212JGK5_9BACT</name>
<dbReference type="AlphaFoldDB" id="A0A212JGK5"/>
<keyword evidence="1" id="KW-1133">Transmembrane helix</keyword>
<protein>
    <submittedName>
        <fullName evidence="2">Uncharacterized protein</fullName>
    </submittedName>
</protein>
<feature type="transmembrane region" description="Helical" evidence="1">
    <location>
        <begin position="67"/>
        <end position="86"/>
    </location>
</feature>
<reference evidence="2" key="1">
    <citation type="submission" date="2016-04" db="EMBL/GenBank/DDBJ databases">
        <authorList>
            <person name="Evans L.H."/>
            <person name="Alamgir A."/>
            <person name="Owens N."/>
            <person name="Weber N.D."/>
            <person name="Virtaneva K."/>
            <person name="Barbian K."/>
            <person name="Babar A."/>
            <person name="Rosenke K."/>
        </authorList>
    </citation>
    <scope>NUCLEOTIDE SEQUENCE</scope>
    <source>
        <strain evidence="2">92-2</strain>
    </source>
</reference>
<feature type="transmembrane region" description="Helical" evidence="1">
    <location>
        <begin position="30"/>
        <end position="55"/>
    </location>
</feature>
<evidence type="ECO:0000256" key="1">
    <source>
        <dbReference type="SAM" id="Phobius"/>
    </source>
</evidence>
<keyword evidence="1" id="KW-0812">Transmembrane</keyword>
<gene>
    <name evidence="2" type="ORF">KM92DES2_11049</name>
</gene>
<organism evidence="2">
    <name type="scientific">uncultured Desulfovibrio sp</name>
    <dbReference type="NCBI Taxonomy" id="167968"/>
    <lineage>
        <taxon>Bacteria</taxon>
        <taxon>Pseudomonadati</taxon>
        <taxon>Thermodesulfobacteriota</taxon>
        <taxon>Desulfovibrionia</taxon>
        <taxon>Desulfovibrionales</taxon>
        <taxon>Desulfovibrionaceae</taxon>
        <taxon>Desulfovibrio</taxon>
        <taxon>environmental samples</taxon>
    </lineage>
</organism>
<sequence length="104" mass="12690">MNLKPRFTIIILLKKIKLNYISWEQQALKWLIFDMIFSFYIISMHIDVILCNLFLSMLIMKCKKLGVYLYYGSHFGLFFIFTVIMCDKLRLKRRRTPKYGWHIL</sequence>
<accession>A0A212JGK5</accession>
<evidence type="ECO:0000313" key="2">
    <source>
        <dbReference type="EMBL" id="SBV98385.1"/>
    </source>
</evidence>
<proteinExistence type="predicted"/>